<dbReference type="Proteomes" id="UP001230649">
    <property type="component" value="Unassembled WGS sequence"/>
</dbReference>
<sequence>MTASTPPTSSTTPYPHSSPFVPTEEPTGPPITRSRTLYYLSVRDSSTTRARSRRYRPSGGGIYGDSEGGLLGSGAGRHGNEERAGLMGDEGGRDGQLTVDVSGSGLPPRWVDTMDEIEDILSRANRKLGSLEKLHAKHVLPAFTDRSAEEREIEAQTIDITRDLRKMQSLINNIRPNPGSDKNEITTAKNVQRALAVKLQDFGAAFRKKQKVYMQQLQGHAIKNKDLLTASGAITLKGPESFEELEEDVQASHAHLTQTQRQRHTNESTIRRRDAEITQIAQSISELADLFRDMSNLIVEQGTVLDSVEYNVEMTATETEGAVEELKVAQT</sequence>
<comment type="caution">
    <text evidence="1">The sequence shown here is derived from an EMBL/GenBank/DDBJ whole genome shotgun (WGS) entry which is preliminary data.</text>
</comment>
<gene>
    <name evidence="1" type="ORF">QFC20_002418</name>
</gene>
<reference evidence="1" key="1">
    <citation type="submission" date="2023-04" db="EMBL/GenBank/DDBJ databases">
        <title>Draft Genome sequencing of Naganishia species isolated from polar environments using Oxford Nanopore Technology.</title>
        <authorList>
            <person name="Leo P."/>
            <person name="Venkateswaran K."/>
        </authorList>
    </citation>
    <scope>NUCLEOTIDE SEQUENCE</scope>
    <source>
        <strain evidence="1">MNA-CCFEE 5262</strain>
    </source>
</reference>
<accession>A0ACC2WK84</accession>
<organism evidence="1 2">
    <name type="scientific">Naganishia adeliensis</name>
    <dbReference type="NCBI Taxonomy" id="92952"/>
    <lineage>
        <taxon>Eukaryota</taxon>
        <taxon>Fungi</taxon>
        <taxon>Dikarya</taxon>
        <taxon>Basidiomycota</taxon>
        <taxon>Agaricomycotina</taxon>
        <taxon>Tremellomycetes</taxon>
        <taxon>Filobasidiales</taxon>
        <taxon>Filobasidiaceae</taxon>
        <taxon>Naganishia</taxon>
    </lineage>
</organism>
<evidence type="ECO:0000313" key="1">
    <source>
        <dbReference type="EMBL" id="KAJ9111831.1"/>
    </source>
</evidence>
<proteinExistence type="predicted"/>
<protein>
    <submittedName>
        <fullName evidence="1">Uncharacterized protein</fullName>
    </submittedName>
</protein>
<keyword evidence="2" id="KW-1185">Reference proteome</keyword>
<evidence type="ECO:0000313" key="2">
    <source>
        <dbReference type="Proteomes" id="UP001230649"/>
    </source>
</evidence>
<dbReference type="EMBL" id="JASBWS010000017">
    <property type="protein sequence ID" value="KAJ9111831.1"/>
    <property type="molecule type" value="Genomic_DNA"/>
</dbReference>
<name>A0ACC2WK84_9TREE</name>